<dbReference type="PANTHER" id="PTHR30237">
    <property type="entry name" value="MURAMOYLTETRAPEPTIDE CARBOXYPEPTIDASE"/>
    <property type="match status" value="1"/>
</dbReference>
<keyword evidence="2" id="KW-0378">Hydrolase</keyword>
<feature type="active site" description="Nucleophile" evidence="3">
    <location>
        <position position="118"/>
    </location>
</feature>
<organism evidence="6 7">
    <name type="scientific">Trichococcus palustris</name>
    <dbReference type="NCBI Taxonomy" id="140314"/>
    <lineage>
        <taxon>Bacteria</taxon>
        <taxon>Bacillati</taxon>
        <taxon>Bacillota</taxon>
        <taxon>Bacilli</taxon>
        <taxon>Lactobacillales</taxon>
        <taxon>Carnobacteriaceae</taxon>
        <taxon>Trichococcus</taxon>
    </lineage>
</organism>
<dbReference type="Gene3D" id="3.50.30.60">
    <property type="entry name" value="LD-carboxypeptidase A C-terminal domain-like"/>
    <property type="match status" value="1"/>
</dbReference>
<sequence length="328" mass="36544">MDKGKLDIKPDKLKRGDEIRVIAPARSTCILSDDTIQRAIACLEDRGLRVTFGKHVHENDLHNSASIENRLADLHDAFSNKNVKAILTVIGGFNSNQLLPYIDYDLIAQNPKIICGYSDITALTNAIYKKTGLITYYGPHFSTFGMKKGISYTVQKFESMFLTDGPFEIVPSEQWSDDEWYLDQENRIFLANEGYEVIQAGQAKGTAIGGNLCTLNLLQGTAYMPELANAILILEDDDLTFAEEFDRNLESLLQAVDPYEVKGVLFGRFQKKSNLSMDELRAIISRKAALKGVPIMANVDFGHTTPHCVLPIGGTLSFDTDIKIIRVE</sequence>
<evidence type="ECO:0000313" key="7">
    <source>
        <dbReference type="Proteomes" id="UP000242754"/>
    </source>
</evidence>
<name>A0A143YCJ9_9LACT</name>
<evidence type="ECO:0000256" key="3">
    <source>
        <dbReference type="PIRSR" id="PIRSR028757-1"/>
    </source>
</evidence>
<dbReference type="RefSeq" id="WP_218149845.1">
    <property type="nucleotide sequence ID" value="NZ_FJNE01000002.1"/>
</dbReference>
<keyword evidence="6" id="KW-0645">Protease</keyword>
<feature type="domain" description="LD-carboxypeptidase C-terminal" evidence="5">
    <location>
        <begin position="204"/>
        <end position="316"/>
    </location>
</feature>
<feature type="active site" description="Charge relay system" evidence="3">
    <location>
        <position position="303"/>
    </location>
</feature>
<dbReference type="Pfam" id="PF17676">
    <property type="entry name" value="Peptidase_S66C"/>
    <property type="match status" value="1"/>
</dbReference>
<dbReference type="SUPFAM" id="SSF141986">
    <property type="entry name" value="LD-carboxypeptidase A C-terminal domain-like"/>
    <property type="match status" value="1"/>
</dbReference>
<dbReference type="SUPFAM" id="SSF52317">
    <property type="entry name" value="Class I glutamine amidotransferase-like"/>
    <property type="match status" value="1"/>
</dbReference>
<protein>
    <submittedName>
        <fullName evidence="6">Ld-carboxypeptidase</fullName>
    </submittedName>
</protein>
<dbReference type="STRING" id="140314.SAMN04488076_101192"/>
<dbReference type="CDD" id="cd07062">
    <property type="entry name" value="Peptidase_S66_mccF_like"/>
    <property type="match status" value="1"/>
</dbReference>
<evidence type="ECO:0000313" key="6">
    <source>
        <dbReference type="EMBL" id="CZQ85962.1"/>
    </source>
</evidence>
<dbReference type="GO" id="GO:0004180">
    <property type="term" value="F:carboxypeptidase activity"/>
    <property type="evidence" value="ECO:0007669"/>
    <property type="project" value="UniProtKB-KW"/>
</dbReference>
<dbReference type="PIRSF" id="PIRSF028757">
    <property type="entry name" value="LD-carboxypeptidase"/>
    <property type="match status" value="1"/>
</dbReference>
<dbReference type="PANTHER" id="PTHR30237:SF6">
    <property type="entry name" value="CARBOXYPEPTIDASE YOCD-RELATED"/>
    <property type="match status" value="1"/>
</dbReference>
<evidence type="ECO:0000259" key="5">
    <source>
        <dbReference type="Pfam" id="PF17676"/>
    </source>
</evidence>
<dbReference type="InterPro" id="IPR003507">
    <property type="entry name" value="S66_fam"/>
</dbReference>
<dbReference type="InterPro" id="IPR040921">
    <property type="entry name" value="Peptidase_S66C"/>
</dbReference>
<dbReference type="InterPro" id="IPR027461">
    <property type="entry name" value="Carboxypeptidase_A_C_sf"/>
</dbReference>
<gene>
    <name evidence="6" type="ORF">Tpal_708</name>
</gene>
<dbReference type="Proteomes" id="UP000242754">
    <property type="component" value="Unassembled WGS sequence"/>
</dbReference>
<dbReference type="Pfam" id="PF02016">
    <property type="entry name" value="Peptidase_S66"/>
    <property type="match status" value="1"/>
</dbReference>
<dbReference type="InterPro" id="IPR040449">
    <property type="entry name" value="Peptidase_S66_N"/>
</dbReference>
<dbReference type="InterPro" id="IPR027478">
    <property type="entry name" value="LdcA_N"/>
</dbReference>
<evidence type="ECO:0000259" key="4">
    <source>
        <dbReference type="Pfam" id="PF02016"/>
    </source>
</evidence>
<keyword evidence="7" id="KW-1185">Reference proteome</keyword>
<accession>A0A143YCJ9</accession>
<feature type="domain" description="LD-carboxypeptidase N-terminal" evidence="4">
    <location>
        <begin position="19"/>
        <end position="138"/>
    </location>
</feature>
<proteinExistence type="inferred from homology"/>
<reference evidence="6 7" key="1">
    <citation type="submission" date="2016-02" db="EMBL/GenBank/DDBJ databases">
        <authorList>
            <person name="Wen L."/>
            <person name="He K."/>
            <person name="Yang H."/>
        </authorList>
    </citation>
    <scope>NUCLEOTIDE SEQUENCE [LARGE SCALE GENOMIC DNA]</scope>
    <source>
        <strain evidence="6">Trichococcus palustris</strain>
    </source>
</reference>
<feature type="active site" description="Charge relay system" evidence="3">
    <location>
        <position position="235"/>
    </location>
</feature>
<evidence type="ECO:0000256" key="2">
    <source>
        <dbReference type="ARBA" id="ARBA00022801"/>
    </source>
</evidence>
<dbReference type="AlphaFoldDB" id="A0A143YCJ9"/>
<evidence type="ECO:0000256" key="1">
    <source>
        <dbReference type="ARBA" id="ARBA00010233"/>
    </source>
</evidence>
<dbReference type="Gene3D" id="3.40.50.10740">
    <property type="entry name" value="Class I glutamine amidotransferase-like"/>
    <property type="match status" value="1"/>
</dbReference>
<keyword evidence="6" id="KW-0121">Carboxypeptidase</keyword>
<dbReference type="EMBL" id="FJNE01000002">
    <property type="protein sequence ID" value="CZQ85962.1"/>
    <property type="molecule type" value="Genomic_DNA"/>
</dbReference>
<dbReference type="InterPro" id="IPR029062">
    <property type="entry name" value="Class_I_gatase-like"/>
</dbReference>
<comment type="similarity">
    <text evidence="1">Belongs to the peptidase S66 family.</text>
</comment>